<organism evidence="2 3">
    <name type="scientific">Lichenibacterium ramalinae</name>
    <dbReference type="NCBI Taxonomy" id="2316527"/>
    <lineage>
        <taxon>Bacteria</taxon>
        <taxon>Pseudomonadati</taxon>
        <taxon>Pseudomonadota</taxon>
        <taxon>Alphaproteobacteria</taxon>
        <taxon>Hyphomicrobiales</taxon>
        <taxon>Lichenihabitantaceae</taxon>
        <taxon>Lichenibacterium</taxon>
    </lineage>
</organism>
<protein>
    <recommendedName>
        <fullName evidence="4">Short-chain dehydrogenase</fullName>
    </recommendedName>
</protein>
<gene>
    <name evidence="2" type="ORF">D3272_13355</name>
</gene>
<keyword evidence="3" id="KW-1185">Reference proteome</keyword>
<evidence type="ECO:0000256" key="1">
    <source>
        <dbReference type="SAM" id="MobiDB-lite"/>
    </source>
</evidence>
<dbReference type="OrthoDB" id="9785826at2"/>
<accession>A0A4Q2RDK3</accession>
<evidence type="ECO:0000313" key="3">
    <source>
        <dbReference type="Proteomes" id="UP000289411"/>
    </source>
</evidence>
<feature type="compositionally biased region" description="Basic and acidic residues" evidence="1">
    <location>
        <begin position="35"/>
        <end position="47"/>
    </location>
</feature>
<dbReference type="AlphaFoldDB" id="A0A4Q2RDK3"/>
<name>A0A4Q2RDK3_9HYPH</name>
<feature type="region of interest" description="Disordered" evidence="1">
    <location>
        <begin position="25"/>
        <end position="47"/>
    </location>
</feature>
<comment type="caution">
    <text evidence="2">The sequence shown here is derived from an EMBL/GenBank/DDBJ whole genome shotgun (WGS) entry which is preliminary data.</text>
</comment>
<proteinExistence type="predicted"/>
<evidence type="ECO:0000313" key="2">
    <source>
        <dbReference type="EMBL" id="RYB04423.1"/>
    </source>
</evidence>
<dbReference type="EMBL" id="QYBC01000010">
    <property type="protein sequence ID" value="RYB04423.1"/>
    <property type="molecule type" value="Genomic_DNA"/>
</dbReference>
<reference evidence="2 3" key="1">
    <citation type="submission" date="2018-09" db="EMBL/GenBank/DDBJ databases">
        <authorList>
            <person name="Grouzdev D.S."/>
            <person name="Krutkina M.S."/>
        </authorList>
    </citation>
    <scope>NUCLEOTIDE SEQUENCE [LARGE SCALE GENOMIC DNA]</scope>
    <source>
        <strain evidence="2 3">RmlP001</strain>
    </source>
</reference>
<reference evidence="2 3" key="2">
    <citation type="submission" date="2019-02" db="EMBL/GenBank/DDBJ databases">
        <title>'Lichenibacterium ramalinii' gen. nov. sp. nov., 'Lichenibacterium minor' gen. nov. sp. nov.</title>
        <authorList>
            <person name="Pankratov T."/>
        </authorList>
    </citation>
    <scope>NUCLEOTIDE SEQUENCE [LARGE SCALE GENOMIC DNA]</scope>
    <source>
        <strain evidence="2 3">RmlP001</strain>
    </source>
</reference>
<evidence type="ECO:0008006" key="4">
    <source>
        <dbReference type="Google" id="ProtNLM"/>
    </source>
</evidence>
<sequence>MGGRAATDDLARGHLTQAWLATSDAPGARVTGGHFYHEAPRPPDPALRDEAAQDALLAACAELSGIALPA</sequence>
<dbReference type="Proteomes" id="UP000289411">
    <property type="component" value="Unassembled WGS sequence"/>
</dbReference>